<comment type="similarity">
    <text evidence="1">Belongs to the intradiol ring-cleavage dioxygenase family.</text>
</comment>
<dbReference type="InterPro" id="IPR015889">
    <property type="entry name" value="Intradiol_dOase_core"/>
</dbReference>
<evidence type="ECO:0000313" key="5">
    <source>
        <dbReference type="EMBL" id="MBE1536005.1"/>
    </source>
</evidence>
<dbReference type="PANTHER" id="PTHR33711">
    <property type="entry name" value="DIOXYGENASE, PUTATIVE (AFU_ORTHOLOGUE AFUA_2G02910)-RELATED"/>
    <property type="match status" value="1"/>
</dbReference>
<evidence type="ECO:0000256" key="3">
    <source>
        <dbReference type="ARBA" id="ARBA00023002"/>
    </source>
</evidence>
<gene>
    <name evidence="5" type="ORF">H4W34_005838</name>
</gene>
<comment type="caution">
    <text evidence="5">The sequence shown here is derived from an EMBL/GenBank/DDBJ whole genome shotgun (WGS) entry which is preliminary data.</text>
</comment>
<dbReference type="Proteomes" id="UP000627838">
    <property type="component" value="Unassembled WGS sequence"/>
</dbReference>
<dbReference type="EMBL" id="JADBDZ010000001">
    <property type="protein sequence ID" value="MBE1536005.1"/>
    <property type="molecule type" value="Genomic_DNA"/>
</dbReference>
<dbReference type="PANTHER" id="PTHR33711:SF9">
    <property type="entry name" value="PROTOCATECHUATE 3,4-DIOXYGENASE ALPHA CHAIN"/>
    <property type="match status" value="1"/>
</dbReference>
<proteinExistence type="inferred from homology"/>
<dbReference type="InterPro" id="IPR050770">
    <property type="entry name" value="Intradiol_RC_Dioxygenase"/>
</dbReference>
<evidence type="ECO:0000259" key="4">
    <source>
        <dbReference type="Pfam" id="PF00775"/>
    </source>
</evidence>
<keyword evidence="2" id="KW-0223">Dioxygenase</keyword>
<dbReference type="GO" id="GO:0018578">
    <property type="term" value="F:protocatechuate 3,4-dioxygenase activity"/>
    <property type="evidence" value="ECO:0007669"/>
    <property type="project" value="UniProtKB-EC"/>
</dbReference>
<dbReference type="RefSeq" id="WP_192762113.1">
    <property type="nucleotide sequence ID" value="NZ_JADBDZ010000001.1"/>
</dbReference>
<evidence type="ECO:0000313" key="6">
    <source>
        <dbReference type="Proteomes" id="UP000627838"/>
    </source>
</evidence>
<dbReference type="Gene3D" id="2.60.130.10">
    <property type="entry name" value="Aromatic compound dioxygenase"/>
    <property type="match status" value="1"/>
</dbReference>
<name>A0ABR9JZL1_9ACTN</name>
<keyword evidence="6" id="KW-1185">Reference proteome</keyword>
<keyword evidence="3 5" id="KW-0560">Oxidoreductase</keyword>
<dbReference type="NCBIfam" id="TIGR02423">
    <property type="entry name" value="protocat_alph"/>
    <property type="match status" value="1"/>
</dbReference>
<organism evidence="5 6">
    <name type="scientific">Actinomadura algeriensis</name>
    <dbReference type="NCBI Taxonomy" id="1679523"/>
    <lineage>
        <taxon>Bacteria</taxon>
        <taxon>Bacillati</taxon>
        <taxon>Actinomycetota</taxon>
        <taxon>Actinomycetes</taxon>
        <taxon>Streptosporangiales</taxon>
        <taxon>Thermomonosporaceae</taxon>
        <taxon>Actinomadura</taxon>
    </lineage>
</organism>
<protein>
    <submittedName>
        <fullName evidence="5">Protocatechuate 3,4-dioxygenase alpha subunit</fullName>
        <ecNumber evidence="5">1.13.11.3</ecNumber>
    </submittedName>
</protein>
<dbReference type="Pfam" id="PF00775">
    <property type="entry name" value="Dioxygenase_C"/>
    <property type="match status" value="1"/>
</dbReference>
<dbReference type="SUPFAM" id="SSF49482">
    <property type="entry name" value="Aromatic compound dioxygenase"/>
    <property type="match status" value="1"/>
</dbReference>
<accession>A0ABR9JZL1</accession>
<evidence type="ECO:0000256" key="2">
    <source>
        <dbReference type="ARBA" id="ARBA00022964"/>
    </source>
</evidence>
<evidence type="ECO:0000256" key="1">
    <source>
        <dbReference type="ARBA" id="ARBA00007825"/>
    </source>
</evidence>
<dbReference type="EC" id="1.13.11.3" evidence="5"/>
<sequence length="188" mass="20647">MTESTPLRPSPVTPSQTVGPFFGYALPYGEGPRVVPDWRPDAVRVRGTVYDGAGEPIPDALVEIWQADENGEIPRRPGGRVRDGHGFSGFGRCATDPAGGYWFSTVKPGAVGGHAPYVSVLVFARGLLKPVFTRLYFPEDEAAHAADPLLGELPDERRGTLIAERTAEREYRFDVRMQGDRETVFLVF</sequence>
<dbReference type="InterPro" id="IPR012786">
    <property type="entry name" value="Protocat_dOase_a"/>
</dbReference>
<dbReference type="CDD" id="cd03463">
    <property type="entry name" value="3_4-PCD_alpha"/>
    <property type="match status" value="1"/>
</dbReference>
<dbReference type="InterPro" id="IPR000627">
    <property type="entry name" value="Intradiol_dOase_C"/>
</dbReference>
<feature type="domain" description="Intradiol ring-cleavage dioxygenases" evidence="4">
    <location>
        <begin position="43"/>
        <end position="114"/>
    </location>
</feature>
<reference evidence="5 6" key="1">
    <citation type="submission" date="2020-10" db="EMBL/GenBank/DDBJ databases">
        <title>Sequencing the genomes of 1000 actinobacteria strains.</title>
        <authorList>
            <person name="Klenk H.-P."/>
        </authorList>
    </citation>
    <scope>NUCLEOTIDE SEQUENCE [LARGE SCALE GENOMIC DNA]</scope>
    <source>
        <strain evidence="5 6">DSM 46744</strain>
    </source>
</reference>